<evidence type="ECO:0000256" key="1">
    <source>
        <dbReference type="SAM" id="SignalP"/>
    </source>
</evidence>
<feature type="signal peptide" evidence="1">
    <location>
        <begin position="1"/>
        <end position="25"/>
    </location>
</feature>
<proteinExistence type="predicted"/>
<comment type="caution">
    <text evidence="2">The sequence shown here is derived from an EMBL/GenBank/DDBJ whole genome shotgun (WGS) entry which is preliminary data.</text>
</comment>
<dbReference type="Gene3D" id="3.40.50.1820">
    <property type="entry name" value="alpha/beta hydrolase"/>
    <property type="match status" value="1"/>
</dbReference>
<keyword evidence="1" id="KW-0732">Signal</keyword>
<evidence type="ECO:0000313" key="2">
    <source>
        <dbReference type="EMBL" id="MBW7570343.1"/>
    </source>
</evidence>
<dbReference type="Proteomes" id="UP000731465">
    <property type="component" value="Unassembled WGS sequence"/>
</dbReference>
<reference evidence="2 3" key="1">
    <citation type="submission" date="2021-03" db="EMBL/GenBank/DDBJ databases">
        <title>Succinivibrio sp. nov. isolated from feces of cow.</title>
        <authorList>
            <person name="Choi J.-Y."/>
        </authorList>
    </citation>
    <scope>NUCLEOTIDE SEQUENCE [LARGE SCALE GENOMIC DNA]</scope>
    <source>
        <strain evidence="2 3">AGMB01872</strain>
    </source>
</reference>
<keyword evidence="3" id="KW-1185">Reference proteome</keyword>
<accession>A0ABS7DGA9</accession>
<gene>
    <name evidence="2" type="ORF">J5V48_05480</name>
</gene>
<protein>
    <submittedName>
        <fullName evidence="2">Alpha/beta hydrolase fold domain-containing protein</fullName>
    </submittedName>
</protein>
<sequence length="353" mass="39805">MIIKKTIQRILLGMCILLPMQLSSAAQVSNNYYNMLLDDVSANKYRHGVDKATDVYQFFKATNTFNDVLVYPDFAGFSNLILPDTTKEHLNYPLNMLSKIMTLHRNVKTVNTLESLEYLAKECKKGKQVFYSYYTDEEVKKDPSLQNTGLFFFRGKRNAPYAIVVPGGYKYRTILHEGFPIAIPISRRGYNVFVLSYRIGEVSKGSEDLVKAIKYIQKNSTRLGVKADQYSLWGASVGAQVIINVSHKALKDDKILQNLPSSNILTYPLSFFPTKKEIPTFIVIGDQDKIVNSTILKSSIVNLKKNGIEADYLVMPRLGHGFGLGINQDSSVGVNWISRAVSFWSDVSDFSED</sequence>
<dbReference type="InterPro" id="IPR029058">
    <property type="entry name" value="AB_hydrolase_fold"/>
</dbReference>
<evidence type="ECO:0000313" key="3">
    <source>
        <dbReference type="Proteomes" id="UP000731465"/>
    </source>
</evidence>
<dbReference type="EMBL" id="JAGFNY010000015">
    <property type="protein sequence ID" value="MBW7570343.1"/>
    <property type="molecule type" value="Genomic_DNA"/>
</dbReference>
<keyword evidence="2" id="KW-0378">Hydrolase</keyword>
<organism evidence="2 3">
    <name type="scientific">Succinivibrio faecicola</name>
    <dbReference type="NCBI Taxonomy" id="2820300"/>
    <lineage>
        <taxon>Bacteria</taxon>
        <taxon>Pseudomonadati</taxon>
        <taxon>Pseudomonadota</taxon>
        <taxon>Gammaproteobacteria</taxon>
        <taxon>Aeromonadales</taxon>
        <taxon>Succinivibrionaceae</taxon>
        <taxon>Succinivibrio</taxon>
    </lineage>
</organism>
<name>A0ABS7DGA9_9GAMM</name>
<feature type="chain" id="PRO_5046818698" evidence="1">
    <location>
        <begin position="26"/>
        <end position="353"/>
    </location>
</feature>
<dbReference type="RefSeq" id="WP_219937566.1">
    <property type="nucleotide sequence ID" value="NZ_JAGFNY010000015.1"/>
</dbReference>
<dbReference type="GO" id="GO:0016787">
    <property type="term" value="F:hydrolase activity"/>
    <property type="evidence" value="ECO:0007669"/>
    <property type="project" value="UniProtKB-KW"/>
</dbReference>
<dbReference type="SUPFAM" id="SSF53474">
    <property type="entry name" value="alpha/beta-Hydrolases"/>
    <property type="match status" value="1"/>
</dbReference>